<feature type="region of interest" description="Disordered" evidence="6">
    <location>
        <begin position="176"/>
        <end position="205"/>
    </location>
</feature>
<keyword evidence="5" id="KW-0539">Nucleus</keyword>
<evidence type="ECO:0000313" key="8">
    <source>
        <dbReference type="EMBL" id="KAG0528510.1"/>
    </source>
</evidence>
<keyword evidence="3" id="KW-0238">DNA-binding</keyword>
<dbReference type="FunFam" id="2.170.150.80:FF:000006">
    <property type="entry name" value="NAC domain-containing protein 100-like"/>
    <property type="match status" value="1"/>
</dbReference>
<name>A0A921QXC8_SORBI</name>
<gene>
    <name evidence="8" type="ORF">BDA96_05G018300</name>
</gene>
<dbReference type="SUPFAM" id="SSF101941">
    <property type="entry name" value="NAC domain"/>
    <property type="match status" value="1"/>
</dbReference>
<evidence type="ECO:0000256" key="3">
    <source>
        <dbReference type="ARBA" id="ARBA00023125"/>
    </source>
</evidence>
<comment type="caution">
    <text evidence="8">The sequence shown here is derived from an EMBL/GenBank/DDBJ whole genome shotgun (WGS) entry which is preliminary data.</text>
</comment>
<dbReference type="InterPro" id="IPR036093">
    <property type="entry name" value="NAC_dom_sf"/>
</dbReference>
<keyword evidence="4" id="KW-0804">Transcription</keyword>
<evidence type="ECO:0000256" key="2">
    <source>
        <dbReference type="ARBA" id="ARBA00023015"/>
    </source>
</evidence>
<reference evidence="8" key="1">
    <citation type="journal article" date="2019" name="BMC Genomics">
        <title>A new reference genome for Sorghum bicolor reveals high levels of sequence similarity between sweet and grain genotypes: implications for the genetics of sugar metabolism.</title>
        <authorList>
            <person name="Cooper E.A."/>
            <person name="Brenton Z.W."/>
            <person name="Flinn B.S."/>
            <person name="Jenkins J."/>
            <person name="Shu S."/>
            <person name="Flowers D."/>
            <person name="Luo F."/>
            <person name="Wang Y."/>
            <person name="Xia P."/>
            <person name="Barry K."/>
            <person name="Daum C."/>
            <person name="Lipzen A."/>
            <person name="Yoshinaga Y."/>
            <person name="Schmutz J."/>
            <person name="Saski C."/>
            <person name="Vermerris W."/>
            <person name="Kresovich S."/>
        </authorList>
    </citation>
    <scope>NUCLEOTIDE SEQUENCE</scope>
</reference>
<accession>A0A921QXC8</accession>
<dbReference type="GO" id="GO:0006355">
    <property type="term" value="P:regulation of DNA-templated transcription"/>
    <property type="evidence" value="ECO:0007669"/>
    <property type="project" value="InterPro"/>
</dbReference>
<evidence type="ECO:0000256" key="1">
    <source>
        <dbReference type="ARBA" id="ARBA00004123"/>
    </source>
</evidence>
<evidence type="ECO:0000256" key="5">
    <source>
        <dbReference type="ARBA" id="ARBA00023242"/>
    </source>
</evidence>
<evidence type="ECO:0000259" key="7">
    <source>
        <dbReference type="PROSITE" id="PS51005"/>
    </source>
</evidence>
<proteinExistence type="predicted"/>
<reference evidence="8" key="2">
    <citation type="submission" date="2020-10" db="EMBL/GenBank/DDBJ databases">
        <authorList>
            <person name="Cooper E.A."/>
            <person name="Brenton Z.W."/>
            <person name="Flinn B.S."/>
            <person name="Jenkins J."/>
            <person name="Shu S."/>
            <person name="Flowers D."/>
            <person name="Luo F."/>
            <person name="Wang Y."/>
            <person name="Xia P."/>
            <person name="Barry K."/>
            <person name="Daum C."/>
            <person name="Lipzen A."/>
            <person name="Yoshinaga Y."/>
            <person name="Schmutz J."/>
            <person name="Saski C."/>
            <person name="Vermerris W."/>
            <person name="Kresovich S."/>
        </authorList>
    </citation>
    <scope>NUCLEOTIDE SEQUENCE</scope>
</reference>
<dbReference type="PROSITE" id="PS51005">
    <property type="entry name" value="NAC"/>
    <property type="match status" value="1"/>
</dbReference>
<feature type="domain" description="NAC" evidence="7">
    <location>
        <begin position="16"/>
        <end position="173"/>
    </location>
</feature>
<dbReference type="EMBL" id="CM027684">
    <property type="protein sequence ID" value="KAG0528510.1"/>
    <property type="molecule type" value="Genomic_DNA"/>
</dbReference>
<evidence type="ECO:0000256" key="4">
    <source>
        <dbReference type="ARBA" id="ARBA00023163"/>
    </source>
</evidence>
<dbReference type="Gene3D" id="2.170.150.80">
    <property type="entry name" value="NAC domain"/>
    <property type="match status" value="1"/>
</dbReference>
<dbReference type="Proteomes" id="UP000807115">
    <property type="component" value="Chromosome 5"/>
</dbReference>
<protein>
    <recommendedName>
        <fullName evidence="7">NAC domain-containing protein</fullName>
    </recommendedName>
</protein>
<dbReference type="Pfam" id="PF02365">
    <property type="entry name" value="NAM"/>
    <property type="match status" value="1"/>
</dbReference>
<evidence type="ECO:0000313" key="9">
    <source>
        <dbReference type="Proteomes" id="UP000807115"/>
    </source>
</evidence>
<dbReference type="PANTHER" id="PTHR31744">
    <property type="entry name" value="PROTEIN CUP-SHAPED COTYLEDON 2-RELATED"/>
    <property type="match status" value="1"/>
</dbReference>
<comment type="subcellular location">
    <subcellularLocation>
        <location evidence="1">Nucleus</location>
    </subcellularLocation>
</comment>
<dbReference type="GO" id="GO:0005634">
    <property type="term" value="C:nucleus"/>
    <property type="evidence" value="ECO:0007669"/>
    <property type="project" value="UniProtKB-SubCell"/>
</dbReference>
<dbReference type="InterPro" id="IPR003441">
    <property type="entry name" value="NAC-dom"/>
</dbReference>
<keyword evidence="2" id="KW-0805">Transcription regulation</keyword>
<sequence length="397" mass="42752">MVERSVKSEHGVDLFLPPGFRFHPTDEEVITSYLLQKFLNPSFAPHAIGEVDLNKCEPWDLPSKAKMGEKEWYFFCHKDMKYPTGTRTNRATKEGYWKATGKDREIFKQPGRELVGMKKTLVFYMGRAPRGTKTNWVMHEFRLDGKSRHTNDSNSNLRFNPKDEWVVCKVHHKGGEEASSKKAGGGGGEEHYSSAGTPNVSSVEAGEGGDEFLVDSLLDYSSYFNSSLPLTPSTTTTTISAAAPPYNADLLYPVHTTTAAAAANAGLTTTTTTTSSRFVGLPTDGSNYSQHAAAVANSVAAATKNNDDDSSASWNMLRHAADNKAAMGTNYSLHHQAMVAKVLGSGCGVSPNFGAGLPPAGSSVAAAGIIAQNNVVPQQRLAGNYRGNYAAGYHTSK</sequence>
<evidence type="ECO:0000256" key="6">
    <source>
        <dbReference type="SAM" id="MobiDB-lite"/>
    </source>
</evidence>
<dbReference type="PANTHER" id="PTHR31744:SF62">
    <property type="entry name" value="NAC DOMAIN-CONTAINING PROTEIN 77"/>
    <property type="match status" value="1"/>
</dbReference>
<dbReference type="AlphaFoldDB" id="A0A921QXC8"/>
<organism evidence="8 9">
    <name type="scientific">Sorghum bicolor</name>
    <name type="common">Sorghum</name>
    <name type="synonym">Sorghum vulgare</name>
    <dbReference type="NCBI Taxonomy" id="4558"/>
    <lineage>
        <taxon>Eukaryota</taxon>
        <taxon>Viridiplantae</taxon>
        <taxon>Streptophyta</taxon>
        <taxon>Embryophyta</taxon>
        <taxon>Tracheophyta</taxon>
        <taxon>Spermatophyta</taxon>
        <taxon>Magnoliopsida</taxon>
        <taxon>Liliopsida</taxon>
        <taxon>Poales</taxon>
        <taxon>Poaceae</taxon>
        <taxon>PACMAD clade</taxon>
        <taxon>Panicoideae</taxon>
        <taxon>Andropogonodae</taxon>
        <taxon>Andropogoneae</taxon>
        <taxon>Sorghinae</taxon>
        <taxon>Sorghum</taxon>
    </lineage>
</organism>
<dbReference type="GO" id="GO:0003677">
    <property type="term" value="F:DNA binding"/>
    <property type="evidence" value="ECO:0007669"/>
    <property type="project" value="UniProtKB-KW"/>
</dbReference>